<reference evidence="2" key="1">
    <citation type="submission" date="2018-02" db="EMBL/GenBank/DDBJ databases">
        <authorList>
            <person name="Moore K."/>
            <person name="Momper L."/>
        </authorList>
    </citation>
    <scope>NUCLEOTIDE SEQUENCE [LARGE SCALE GENOMIC DNA]</scope>
    <source>
        <strain evidence="2">ULC18</strain>
    </source>
</reference>
<dbReference type="RefSeq" id="WP_106260218.1">
    <property type="nucleotide sequence ID" value="NZ_CAWNSW010000026.1"/>
</dbReference>
<evidence type="ECO:0000313" key="1">
    <source>
        <dbReference type="EMBL" id="PSB24289.1"/>
    </source>
</evidence>
<dbReference type="EMBL" id="PVWK01000149">
    <property type="protein sequence ID" value="PSB24289.1"/>
    <property type="molecule type" value="Genomic_DNA"/>
</dbReference>
<protein>
    <recommendedName>
        <fullName evidence="3">CopG family transcriptional regulator</fullName>
    </recommendedName>
</protein>
<accession>A0A2T1DUY0</accession>
<name>A0A2T1DUY0_9CYAN</name>
<sequence>MKVEALKQRLDRNRPMTSVTIRMPEDVVEDLKRVAPLLGFSGYQPLIRAYIGQGLRVDLERFEGETVTALVASLKRRGVSDSVIEEALSEVAHATSN</sequence>
<evidence type="ECO:0008006" key="3">
    <source>
        <dbReference type="Google" id="ProtNLM"/>
    </source>
</evidence>
<proteinExistence type="predicted"/>
<gene>
    <name evidence="1" type="ORF">C7B82_27810</name>
</gene>
<dbReference type="Proteomes" id="UP000239576">
    <property type="component" value="Unassembled WGS sequence"/>
</dbReference>
<reference evidence="1 2" key="2">
    <citation type="submission" date="2018-03" db="EMBL/GenBank/DDBJ databases">
        <title>The ancient ancestry and fast evolution of plastids.</title>
        <authorList>
            <person name="Moore K.R."/>
            <person name="Magnabosco C."/>
            <person name="Momper L."/>
            <person name="Gold D.A."/>
            <person name="Bosak T."/>
            <person name="Fournier G.P."/>
        </authorList>
    </citation>
    <scope>NUCLEOTIDE SEQUENCE [LARGE SCALE GENOMIC DNA]</scope>
    <source>
        <strain evidence="1 2">ULC18</strain>
    </source>
</reference>
<comment type="caution">
    <text evidence="1">The sequence shown here is derived from an EMBL/GenBank/DDBJ whole genome shotgun (WGS) entry which is preliminary data.</text>
</comment>
<evidence type="ECO:0000313" key="2">
    <source>
        <dbReference type="Proteomes" id="UP000239576"/>
    </source>
</evidence>
<dbReference type="AlphaFoldDB" id="A0A2T1DUY0"/>
<keyword evidence="2" id="KW-1185">Reference proteome</keyword>
<organism evidence="1 2">
    <name type="scientific">Stenomitos frigidus ULC18</name>
    <dbReference type="NCBI Taxonomy" id="2107698"/>
    <lineage>
        <taxon>Bacteria</taxon>
        <taxon>Bacillati</taxon>
        <taxon>Cyanobacteriota</taxon>
        <taxon>Cyanophyceae</taxon>
        <taxon>Leptolyngbyales</taxon>
        <taxon>Leptolyngbyaceae</taxon>
        <taxon>Stenomitos</taxon>
    </lineage>
</organism>
<dbReference type="OrthoDB" id="6658216at2"/>